<keyword evidence="2" id="KW-1185">Reference proteome</keyword>
<proteinExistence type="predicted"/>
<evidence type="ECO:0000313" key="2">
    <source>
        <dbReference type="Proteomes" id="UP001055879"/>
    </source>
</evidence>
<comment type="caution">
    <text evidence="1">The sequence shown here is derived from an EMBL/GenBank/DDBJ whole genome shotgun (WGS) entry which is preliminary data.</text>
</comment>
<protein>
    <submittedName>
        <fullName evidence="1">Uncharacterized protein</fullName>
    </submittedName>
</protein>
<sequence length="329" mass="37315">MFTLQTLSSFEYPGLENSRVHLNDSSFVKMFPMLNHQDHDHHSQEKNDHEPIFCSSFLDGSQTEAGGKKKKRPSPDREIPEVEWRRYRGVRRRPWGKFTAEIRNPEKKKARLWLGTFDTPEQAALAYDRAAFKFHGSRAKVNFPLLIGCDDIPVMLPPIQKSTHELHHPSSSISSSSSIENGQRRNNYMIDHPTTTDTIANKVGSDHESLHDLQLYTSTPYEFSMKTSVDPPPPTTTTTGNMEEGRKDNDTLWSILFQSTVQSPTATAGSRVDEVGGDRDSMWDFQMLPVVEPPPATTTGVRAAEVGTDHDPFWDFQMDTLTDDDFLFL</sequence>
<reference evidence="1 2" key="2">
    <citation type="journal article" date="2022" name="Mol. Ecol. Resour.">
        <title>The genomes of chicory, endive, great burdock and yacon provide insights into Asteraceae paleo-polyploidization history and plant inulin production.</title>
        <authorList>
            <person name="Fan W."/>
            <person name="Wang S."/>
            <person name="Wang H."/>
            <person name="Wang A."/>
            <person name="Jiang F."/>
            <person name="Liu H."/>
            <person name="Zhao H."/>
            <person name="Xu D."/>
            <person name="Zhang Y."/>
        </authorList>
    </citation>
    <scope>NUCLEOTIDE SEQUENCE [LARGE SCALE GENOMIC DNA]</scope>
    <source>
        <strain evidence="2">cv. Niubang</strain>
    </source>
</reference>
<dbReference type="Proteomes" id="UP001055879">
    <property type="component" value="Linkage Group LG06"/>
</dbReference>
<gene>
    <name evidence="1" type="ORF">L6452_20209</name>
</gene>
<reference evidence="2" key="1">
    <citation type="journal article" date="2022" name="Mol. Ecol. Resour.">
        <title>The genomes of chicory, endive, great burdock and yacon provide insights into Asteraceae palaeo-polyploidization history and plant inulin production.</title>
        <authorList>
            <person name="Fan W."/>
            <person name="Wang S."/>
            <person name="Wang H."/>
            <person name="Wang A."/>
            <person name="Jiang F."/>
            <person name="Liu H."/>
            <person name="Zhao H."/>
            <person name="Xu D."/>
            <person name="Zhang Y."/>
        </authorList>
    </citation>
    <scope>NUCLEOTIDE SEQUENCE [LARGE SCALE GENOMIC DNA]</scope>
    <source>
        <strain evidence="2">cv. Niubang</strain>
    </source>
</reference>
<accession>A0ACB9BA84</accession>
<name>A0ACB9BA84_ARCLA</name>
<organism evidence="1 2">
    <name type="scientific">Arctium lappa</name>
    <name type="common">Greater burdock</name>
    <name type="synonym">Lappa major</name>
    <dbReference type="NCBI Taxonomy" id="4217"/>
    <lineage>
        <taxon>Eukaryota</taxon>
        <taxon>Viridiplantae</taxon>
        <taxon>Streptophyta</taxon>
        <taxon>Embryophyta</taxon>
        <taxon>Tracheophyta</taxon>
        <taxon>Spermatophyta</taxon>
        <taxon>Magnoliopsida</taxon>
        <taxon>eudicotyledons</taxon>
        <taxon>Gunneridae</taxon>
        <taxon>Pentapetalae</taxon>
        <taxon>asterids</taxon>
        <taxon>campanulids</taxon>
        <taxon>Asterales</taxon>
        <taxon>Asteraceae</taxon>
        <taxon>Carduoideae</taxon>
        <taxon>Cardueae</taxon>
        <taxon>Arctiinae</taxon>
        <taxon>Arctium</taxon>
    </lineage>
</organism>
<evidence type="ECO:0000313" key="1">
    <source>
        <dbReference type="EMBL" id="KAI3719312.1"/>
    </source>
</evidence>
<dbReference type="EMBL" id="CM042052">
    <property type="protein sequence ID" value="KAI3719312.1"/>
    <property type="molecule type" value="Genomic_DNA"/>
</dbReference>